<dbReference type="PANTHER" id="PTHR43242:SF1">
    <property type="entry name" value="NAD(P)-BINDING ROSSMANN-FOLD SUPERFAMILY PROTEIN"/>
    <property type="match status" value="1"/>
</dbReference>
<evidence type="ECO:0000313" key="1">
    <source>
        <dbReference type="EMBL" id="AAS99166.1"/>
    </source>
</evidence>
<name>Q6E7E7_ECOLX</name>
<dbReference type="InterPro" id="IPR036291">
    <property type="entry name" value="NAD(P)-bd_dom_sf"/>
</dbReference>
<gene>
    <name evidence="1" type="primary">dmhB</name>
</gene>
<sequence>MRKVFILGSTGYVGNHLKSFLSDAFSLVTVGRKNSDIHFDLETGEFNDLLDQVNNDDTIIFLSAVSAPDQCEKNYDVAHKINVKNTITLISELLKKNARVIFSSSDVVFGGTSDVCTEMSERKPFGKYGQMKCEVEEHFSNNPGFFVIRFSYILGKGDKFSEMVKEHSLNSKLLDVFDGFERSVVSINDVLLGIKNIILNWSQIDTRIVNFSGPDLVSRQQIVLALAQEKFPELQYQFTDAPESFWLGRPKKINTKSRFLESILDRSCESYLNVIKG</sequence>
<dbReference type="RefSeq" id="WP_001575904.1">
    <property type="nucleotide sequence ID" value="NZ_CAJHTT010000042.1"/>
</dbReference>
<accession>Q6E7E7</accession>
<dbReference type="Gene3D" id="3.40.50.720">
    <property type="entry name" value="NAD(P)-binding Rossmann-like Domain"/>
    <property type="match status" value="1"/>
</dbReference>
<organism evidence="1">
    <name type="scientific">Escherichia coli</name>
    <dbReference type="NCBI Taxonomy" id="562"/>
    <lineage>
        <taxon>Bacteria</taxon>
        <taxon>Pseudomonadati</taxon>
        <taxon>Pseudomonadota</taxon>
        <taxon>Gammaproteobacteria</taxon>
        <taxon>Enterobacterales</taxon>
        <taxon>Enterobacteriaceae</taxon>
        <taxon>Escherichia</taxon>
    </lineage>
</organism>
<dbReference type="AlphaFoldDB" id="Q6E7E7"/>
<dbReference type="InterPro" id="IPR029903">
    <property type="entry name" value="RmlD-like-bd"/>
</dbReference>
<dbReference type="Gene3D" id="3.90.25.10">
    <property type="entry name" value="UDP-galactose 4-epimerase, domain 1"/>
    <property type="match status" value="1"/>
</dbReference>
<dbReference type="SUPFAM" id="SSF51735">
    <property type="entry name" value="NAD(P)-binding Rossmann-fold domains"/>
    <property type="match status" value="1"/>
</dbReference>
<protein>
    <submittedName>
        <fullName evidence="1">DmhB</fullName>
    </submittedName>
</protein>
<dbReference type="Pfam" id="PF04321">
    <property type="entry name" value="RmlD_sub_bind"/>
    <property type="match status" value="1"/>
</dbReference>
<reference evidence="1" key="1">
    <citation type="journal article" date="2004" name="J. Bacteriol.">
        <title>Synthesis of the heteropolysaccharide O antigen of Escherichia coli O52 requires an ABC transporter: structural and genetic evidence.</title>
        <authorList>
            <person name="Feng L."/>
            <person name="Senchenkova S.N."/>
            <person name="Yang J."/>
            <person name="Shashkov A.S."/>
            <person name="Tao J."/>
            <person name="Guo H."/>
            <person name="Cheng J."/>
            <person name="Ren Y."/>
            <person name="Knirel Y.A."/>
            <person name="Reeves P.R."/>
            <person name="Wang L."/>
        </authorList>
    </citation>
    <scope>NUCLEOTIDE SEQUENCE</scope>
</reference>
<dbReference type="EMBL" id="AY528413">
    <property type="protein sequence ID" value="AAS99166.1"/>
    <property type="molecule type" value="Genomic_DNA"/>
</dbReference>
<proteinExistence type="predicted"/>
<dbReference type="PANTHER" id="PTHR43242">
    <property type="entry name" value="NAD(P)-BINDING ROSSMANN-FOLD SUPERFAMILY PROTEIN"/>
    <property type="match status" value="1"/>
</dbReference>